<feature type="domain" description="Superoxide dismutase copper/zinc binding" evidence="4">
    <location>
        <begin position="41"/>
        <end position="175"/>
    </location>
</feature>
<dbReference type="SUPFAM" id="SSF49329">
    <property type="entry name" value="Cu,Zn superoxide dismutase-like"/>
    <property type="match status" value="1"/>
</dbReference>
<dbReference type="GO" id="GO:0004784">
    <property type="term" value="F:superoxide dismutase activity"/>
    <property type="evidence" value="ECO:0007669"/>
    <property type="project" value="UniProtKB-EC"/>
</dbReference>
<dbReference type="PROSITE" id="PS00087">
    <property type="entry name" value="SOD_CU_ZN_1"/>
    <property type="match status" value="1"/>
</dbReference>
<dbReference type="PROSITE" id="PS00332">
    <property type="entry name" value="SOD_CU_ZN_2"/>
    <property type="match status" value="1"/>
</dbReference>
<dbReference type="Pfam" id="PF00080">
    <property type="entry name" value="Sod_Cu"/>
    <property type="match status" value="1"/>
</dbReference>
<evidence type="ECO:0000256" key="2">
    <source>
        <dbReference type="RuleBase" id="RU000393"/>
    </source>
</evidence>
<proteinExistence type="inferred from homology"/>
<evidence type="ECO:0000313" key="6">
    <source>
        <dbReference type="Proteomes" id="UP001301140"/>
    </source>
</evidence>
<dbReference type="RefSeq" id="WP_327788740.1">
    <property type="nucleotide sequence ID" value="NZ_JARGEQ010000082.1"/>
</dbReference>
<keyword evidence="6" id="KW-1185">Reference proteome</keyword>
<evidence type="ECO:0000313" key="5">
    <source>
        <dbReference type="EMBL" id="MDF1586324.1"/>
    </source>
</evidence>
<keyword evidence="2" id="KW-0186">Copper</keyword>
<dbReference type="EC" id="1.15.1.1" evidence="2"/>
<sequence length="176" mass="17515">MRLSALLGAAAVALSASGALADEMTVSMHHLTAEGVGEAVGTVTITGGGNGAVFKADLKGLEPGQHGFHVHANGSCEPAKDKDGNMVPGLAAGGHWDPENTSRHAGPEGSGHLGDLPALEVAQDGTATGEVTAPRIDDVSRLSGHALMIHAGGDNYSDEPKPLGGGGARMVCGVID</sequence>
<comment type="function">
    <text evidence="2">Destroys radicals which are normally produced within the cells and which are toxic to biological systems.</text>
</comment>
<keyword evidence="2 5" id="KW-0560">Oxidoreductase</keyword>
<feature type="signal peptide" evidence="3">
    <location>
        <begin position="1"/>
        <end position="21"/>
    </location>
</feature>
<keyword evidence="2" id="KW-0479">Metal-binding</keyword>
<dbReference type="InterPro" id="IPR018152">
    <property type="entry name" value="SOD_Cu/Zn_BS"/>
</dbReference>
<comment type="cofactor">
    <cofactor evidence="2">
        <name>Zn(2+)</name>
        <dbReference type="ChEBI" id="CHEBI:29105"/>
    </cofactor>
    <text evidence="2">Binds 1 zinc ion per subunit.</text>
</comment>
<dbReference type="NCBIfam" id="NF007628">
    <property type="entry name" value="PRK10290.1"/>
    <property type="match status" value="1"/>
</dbReference>
<dbReference type="AlphaFoldDB" id="A0AAP3V1X8"/>
<evidence type="ECO:0000256" key="3">
    <source>
        <dbReference type="SAM" id="SignalP"/>
    </source>
</evidence>
<dbReference type="Gene3D" id="2.60.40.200">
    <property type="entry name" value="Superoxide dismutase, copper/zinc binding domain"/>
    <property type="match status" value="1"/>
</dbReference>
<dbReference type="InterPro" id="IPR001424">
    <property type="entry name" value="SOD_Cu_Zn_dom"/>
</dbReference>
<feature type="chain" id="PRO_5042909712" description="Superoxide dismutase [Cu-Zn]" evidence="3">
    <location>
        <begin position="22"/>
        <end position="176"/>
    </location>
</feature>
<evidence type="ECO:0000259" key="4">
    <source>
        <dbReference type="Pfam" id="PF00080"/>
    </source>
</evidence>
<dbReference type="PANTHER" id="PTHR10003">
    <property type="entry name" value="SUPEROXIDE DISMUTASE CU-ZN -RELATED"/>
    <property type="match status" value="1"/>
</dbReference>
<gene>
    <name evidence="5" type="primary">sodC</name>
    <name evidence="5" type="ORF">PZ740_07985</name>
</gene>
<name>A0AAP3V1X8_9PROT</name>
<organism evidence="5 6">
    <name type="scientific">Marinimicrococcus flavescens</name>
    <dbReference type="NCBI Taxonomy" id="3031815"/>
    <lineage>
        <taxon>Bacteria</taxon>
        <taxon>Pseudomonadati</taxon>
        <taxon>Pseudomonadota</taxon>
        <taxon>Alphaproteobacteria</taxon>
        <taxon>Geminicoccales</taxon>
        <taxon>Geminicoccaceae</taxon>
        <taxon>Marinimicrococcus</taxon>
    </lineage>
</organism>
<comment type="similarity">
    <text evidence="1 2">Belongs to the Cu-Zn superoxide dismutase family.</text>
</comment>
<keyword evidence="3" id="KW-0732">Signal</keyword>
<reference evidence="5 6" key="1">
    <citation type="submission" date="2023-03" db="EMBL/GenBank/DDBJ databases">
        <title>YIM 152171 draft genome.</title>
        <authorList>
            <person name="Yang Z."/>
        </authorList>
    </citation>
    <scope>NUCLEOTIDE SEQUENCE [LARGE SCALE GENOMIC DNA]</scope>
    <source>
        <strain evidence="5 6">YIM 152171</strain>
    </source>
</reference>
<keyword evidence="2" id="KW-0862">Zinc</keyword>
<evidence type="ECO:0000256" key="1">
    <source>
        <dbReference type="ARBA" id="ARBA00010457"/>
    </source>
</evidence>
<comment type="caution">
    <text evidence="5">The sequence shown here is derived from an EMBL/GenBank/DDBJ whole genome shotgun (WGS) entry which is preliminary data.</text>
</comment>
<accession>A0AAP3V1X8</accession>
<protein>
    <recommendedName>
        <fullName evidence="2">Superoxide dismutase [Cu-Zn]</fullName>
        <ecNumber evidence="2">1.15.1.1</ecNumber>
    </recommendedName>
</protein>
<comment type="catalytic activity">
    <reaction evidence="2">
        <text>2 superoxide + 2 H(+) = H2O2 + O2</text>
        <dbReference type="Rhea" id="RHEA:20696"/>
        <dbReference type="ChEBI" id="CHEBI:15378"/>
        <dbReference type="ChEBI" id="CHEBI:15379"/>
        <dbReference type="ChEBI" id="CHEBI:16240"/>
        <dbReference type="ChEBI" id="CHEBI:18421"/>
        <dbReference type="EC" id="1.15.1.1"/>
    </reaction>
</comment>
<dbReference type="EMBL" id="JARGEQ010000082">
    <property type="protein sequence ID" value="MDF1586324.1"/>
    <property type="molecule type" value="Genomic_DNA"/>
</dbReference>
<dbReference type="InterPro" id="IPR036423">
    <property type="entry name" value="SOD-like_Cu/Zn_dom_sf"/>
</dbReference>
<comment type="cofactor">
    <cofactor evidence="2">
        <name>Cu cation</name>
        <dbReference type="ChEBI" id="CHEBI:23378"/>
    </cofactor>
    <text evidence="2">Binds 1 copper ion per subunit.</text>
</comment>
<dbReference type="GO" id="GO:0005507">
    <property type="term" value="F:copper ion binding"/>
    <property type="evidence" value="ECO:0007669"/>
    <property type="project" value="InterPro"/>
</dbReference>
<dbReference type="Proteomes" id="UP001301140">
    <property type="component" value="Unassembled WGS sequence"/>
</dbReference>
<dbReference type="InterPro" id="IPR024134">
    <property type="entry name" value="SOD_Cu/Zn_/chaperone"/>
</dbReference>